<comment type="caution">
    <text evidence="1">The sequence shown here is derived from an EMBL/GenBank/DDBJ whole genome shotgun (WGS) entry which is preliminary data.</text>
</comment>
<dbReference type="Pfam" id="PF07087">
    <property type="entry name" value="DUF1353"/>
    <property type="match status" value="1"/>
</dbReference>
<gene>
    <name evidence="1" type="ORF">Wenmar_01791</name>
</gene>
<accession>A0A0D0Q4G5</accession>
<keyword evidence="2" id="KW-1185">Reference proteome</keyword>
<dbReference type="EMBL" id="AONG01000009">
    <property type="protein sequence ID" value="KIQ69429.1"/>
    <property type="molecule type" value="Genomic_DNA"/>
</dbReference>
<dbReference type="Proteomes" id="UP000035100">
    <property type="component" value="Unassembled WGS sequence"/>
</dbReference>
<evidence type="ECO:0000313" key="1">
    <source>
        <dbReference type="EMBL" id="KIQ69429.1"/>
    </source>
</evidence>
<dbReference type="STRING" id="1123501.Wenmar_01791"/>
<dbReference type="AlphaFoldDB" id="A0A0D0Q4G5"/>
<dbReference type="InterPro" id="IPR010767">
    <property type="entry name" value="Phage_CGC-2007_Cje0229"/>
</dbReference>
<organism evidence="1 2">
    <name type="scientific">Wenxinia marina DSM 24838</name>
    <dbReference type="NCBI Taxonomy" id="1123501"/>
    <lineage>
        <taxon>Bacteria</taxon>
        <taxon>Pseudomonadati</taxon>
        <taxon>Pseudomonadota</taxon>
        <taxon>Alphaproteobacteria</taxon>
        <taxon>Rhodobacterales</taxon>
        <taxon>Roseobacteraceae</taxon>
        <taxon>Wenxinia</taxon>
    </lineage>
</organism>
<sequence>MILTYPTRSAWLYSAIARAGIIAIPLALISAETPAAALDECGDRPTPPLCVFDDAPVQVGPAHIHLPGHAHPYAQLLAPLQFTDPSGTVWTAPPAILTDGASIPPIFVPLIGAPRSREFLAAAALHDAYCGRANEGLAVFRARGWEETHRMFYDALRAAGVPPMRAKIMFAAVYLGGPRWDDPARSLQGVPESELRAEMARCIRFIEETDPSLSEIETWMREREAILLGVGSNVD</sequence>
<evidence type="ECO:0000313" key="2">
    <source>
        <dbReference type="Proteomes" id="UP000035100"/>
    </source>
</evidence>
<protein>
    <recommendedName>
        <fullName evidence="3">DUF1353 domain-containing protein</fullName>
    </recommendedName>
</protein>
<dbReference type="PATRIC" id="fig|1123501.6.peg.1885"/>
<evidence type="ECO:0008006" key="3">
    <source>
        <dbReference type="Google" id="ProtNLM"/>
    </source>
</evidence>
<name>A0A0D0Q4G5_9RHOB</name>
<dbReference type="OrthoDB" id="7860705at2"/>
<reference evidence="1 2" key="1">
    <citation type="submission" date="2013-01" db="EMBL/GenBank/DDBJ databases">
        <authorList>
            <person name="Fiebig A."/>
            <person name="Goeker M."/>
            <person name="Klenk H.-P.P."/>
        </authorList>
    </citation>
    <scope>NUCLEOTIDE SEQUENCE [LARGE SCALE GENOMIC DNA]</scope>
    <source>
        <strain evidence="1 2">DSM 24838</strain>
    </source>
</reference>
<proteinExistence type="predicted"/>
<dbReference type="RefSeq" id="WP_081617127.1">
    <property type="nucleotide sequence ID" value="NZ_KB902299.1"/>
</dbReference>